<dbReference type="SUPFAM" id="SSF46785">
    <property type="entry name" value="Winged helix' DNA-binding domain"/>
    <property type="match status" value="2"/>
</dbReference>
<evidence type="ECO:0000256" key="9">
    <source>
        <dbReference type="PIRNR" id="PIRNR017215"/>
    </source>
</evidence>
<evidence type="ECO:0000313" key="10">
    <source>
        <dbReference type="EMBL" id="CDH49659.1"/>
    </source>
</evidence>
<comment type="function">
    <text evidence="9">Component of the endosomal sorting complex required for transport II (ESCRT-II), which is required for multivesicular body (MVB) formation and sorting of endosomal cargo proteins into MVBs.</text>
</comment>
<keyword evidence="7 9" id="KW-0653">Protein transport</keyword>
<dbReference type="EMBL" id="CBTN010000004">
    <property type="protein sequence ID" value="CDH49659.1"/>
    <property type="molecule type" value="Genomic_DNA"/>
</dbReference>
<dbReference type="FunFam" id="1.10.10.10:FF:000085">
    <property type="entry name" value="Vacuolar-sorting protein SNF8"/>
    <property type="match status" value="1"/>
</dbReference>
<evidence type="ECO:0000256" key="6">
    <source>
        <dbReference type="ARBA" id="ARBA00022753"/>
    </source>
</evidence>
<reference evidence="10" key="1">
    <citation type="submission" date="2013-08" db="EMBL/GenBank/DDBJ databases">
        <title>Gene expansion shapes genome architecture in the human pathogen Lichtheimia corymbifera: an evolutionary genomics analysis in the ancient terrestrial Mucorales (Mucoromycotina).</title>
        <authorList>
            <person name="Schwartze V.U."/>
            <person name="Winter S."/>
            <person name="Shelest E."/>
            <person name="Marcet-Houben M."/>
            <person name="Horn F."/>
            <person name="Wehner S."/>
            <person name="Hoffmann K."/>
            <person name="Riege K."/>
            <person name="Sammeth M."/>
            <person name="Nowrousian M."/>
            <person name="Valiante V."/>
            <person name="Linde J."/>
            <person name="Jacobsen I.D."/>
            <person name="Marz M."/>
            <person name="Brakhage A.A."/>
            <person name="Gabaldon T."/>
            <person name="Bocker S."/>
            <person name="Voigt K."/>
        </authorList>
    </citation>
    <scope>NUCLEOTIDE SEQUENCE [LARGE SCALE GENOMIC DNA]</scope>
    <source>
        <strain evidence="10">FSU 9682</strain>
    </source>
</reference>
<keyword evidence="6" id="KW-0967">Endosome</keyword>
<dbReference type="OrthoDB" id="283883at2759"/>
<evidence type="ECO:0000256" key="7">
    <source>
        <dbReference type="ARBA" id="ARBA00022927"/>
    </source>
</evidence>
<evidence type="ECO:0000256" key="1">
    <source>
        <dbReference type="ARBA" id="ARBA00004481"/>
    </source>
</evidence>
<keyword evidence="4 9" id="KW-0813">Transport</keyword>
<comment type="subcellular location">
    <subcellularLocation>
        <location evidence="2">Cytoplasm</location>
    </subcellularLocation>
    <subcellularLocation>
        <location evidence="1">Endosome membrane</location>
        <topology evidence="1">Peripheral membrane protein</topology>
    </subcellularLocation>
</comment>
<dbReference type="InterPro" id="IPR016689">
    <property type="entry name" value="ESCRT-2_cplx_Snf8"/>
</dbReference>
<dbReference type="VEuPathDB" id="FungiDB:LCOR_01397.1"/>
<evidence type="ECO:0000256" key="2">
    <source>
        <dbReference type="ARBA" id="ARBA00004496"/>
    </source>
</evidence>
<comment type="subunit">
    <text evidence="9">Component of the endosomal sorting complex required for transport II (ESCRT-II).</text>
</comment>
<dbReference type="PANTHER" id="PTHR12806">
    <property type="entry name" value="EAP30 SUBUNIT OF ELL COMPLEX"/>
    <property type="match status" value="1"/>
</dbReference>
<keyword evidence="11" id="KW-1185">Reference proteome</keyword>
<evidence type="ECO:0000313" key="11">
    <source>
        <dbReference type="Proteomes" id="UP000027586"/>
    </source>
</evidence>
<dbReference type="AlphaFoldDB" id="A0A068RI62"/>
<dbReference type="InterPro" id="IPR036388">
    <property type="entry name" value="WH-like_DNA-bd_sf"/>
</dbReference>
<evidence type="ECO:0000256" key="5">
    <source>
        <dbReference type="ARBA" id="ARBA00022490"/>
    </source>
</evidence>
<dbReference type="GO" id="GO:1904669">
    <property type="term" value="P:ATP export"/>
    <property type="evidence" value="ECO:0007669"/>
    <property type="project" value="EnsemblFungi"/>
</dbReference>
<proteinExistence type="inferred from homology"/>
<dbReference type="InterPro" id="IPR040608">
    <property type="entry name" value="Snf8/Vps36"/>
</dbReference>
<dbReference type="GO" id="GO:0000814">
    <property type="term" value="C:ESCRT II complex"/>
    <property type="evidence" value="ECO:0007669"/>
    <property type="project" value="UniProtKB-UniRule"/>
</dbReference>
<organism evidence="10 11">
    <name type="scientific">Lichtheimia corymbifera JMRC:FSU:9682</name>
    <dbReference type="NCBI Taxonomy" id="1263082"/>
    <lineage>
        <taxon>Eukaryota</taxon>
        <taxon>Fungi</taxon>
        <taxon>Fungi incertae sedis</taxon>
        <taxon>Mucoromycota</taxon>
        <taxon>Mucoromycotina</taxon>
        <taxon>Mucoromycetes</taxon>
        <taxon>Mucorales</taxon>
        <taxon>Lichtheimiaceae</taxon>
        <taxon>Lichtheimia</taxon>
    </lineage>
</organism>
<comment type="similarity">
    <text evidence="3 9">Belongs to the SNF8 family.</text>
</comment>
<keyword evidence="5" id="KW-0963">Cytoplasm</keyword>
<dbReference type="PANTHER" id="PTHR12806:SF0">
    <property type="entry name" value="VACUOLAR-SORTING PROTEIN SNF8"/>
    <property type="match status" value="1"/>
</dbReference>
<dbReference type="GO" id="GO:0000122">
    <property type="term" value="P:negative regulation of transcription by RNA polymerase II"/>
    <property type="evidence" value="ECO:0007669"/>
    <property type="project" value="EnsemblFungi"/>
</dbReference>
<comment type="caution">
    <text evidence="10">The sequence shown here is derived from an EMBL/GenBank/DDBJ whole genome shotgun (WGS) entry which is preliminary data.</text>
</comment>
<gene>
    <name evidence="10" type="ORF">LCOR_01397.1</name>
</gene>
<evidence type="ECO:0000256" key="3">
    <source>
        <dbReference type="ARBA" id="ARBA00009834"/>
    </source>
</evidence>
<dbReference type="GO" id="GO:0043328">
    <property type="term" value="P:protein transport to vacuole involved in ubiquitin-dependent protein catabolic process via the multivesicular body sorting pathway"/>
    <property type="evidence" value="ECO:0007669"/>
    <property type="project" value="TreeGrafter"/>
</dbReference>
<name>A0A068RI62_9FUNG</name>
<dbReference type="Proteomes" id="UP000027586">
    <property type="component" value="Unassembled WGS sequence"/>
</dbReference>
<evidence type="ECO:0000256" key="8">
    <source>
        <dbReference type="ARBA" id="ARBA00023136"/>
    </source>
</evidence>
<dbReference type="Gene3D" id="6.10.140.180">
    <property type="match status" value="1"/>
</dbReference>
<dbReference type="Pfam" id="PF04157">
    <property type="entry name" value="EAP30"/>
    <property type="match status" value="1"/>
</dbReference>
<evidence type="ECO:0000256" key="4">
    <source>
        <dbReference type="ARBA" id="ARBA00022448"/>
    </source>
</evidence>
<sequence>MRRRQVGMGFAMNRNKLERDYQQVGDGIAAKELEQLEKQMEVFKTNLEEFARKHKKDIRKDPKFRAHFQRMCTNIGVDPLASNKGFWADLLGVGDFYYELGIQIIECCIATRTRDGGLTDMNDLRQRVERIRTNSKGKKQQEISEDDIVRAIRTLKPLSGGFEVLQIGSHKMVRSVPKELDKDQSALLLLAQKTCYVSAPMIQAELKWNDTRISNALEHLLQDGLCWIDKQDESTYTYWIPSYFHLDTNND</sequence>
<dbReference type="InterPro" id="IPR036390">
    <property type="entry name" value="WH_DNA-bd_sf"/>
</dbReference>
<dbReference type="FunFam" id="1.10.10.10:FF:000397">
    <property type="entry name" value="Vacuolar-sorting protein SNF8"/>
    <property type="match status" value="1"/>
</dbReference>
<protein>
    <recommendedName>
        <fullName evidence="9">Vacuolar-sorting protein SNF8</fullName>
    </recommendedName>
</protein>
<dbReference type="PIRSF" id="PIRSF017215">
    <property type="entry name" value="ESCRT2_Vps22"/>
    <property type="match status" value="1"/>
</dbReference>
<dbReference type="STRING" id="1263082.A0A068RI62"/>
<dbReference type="GO" id="GO:0006623">
    <property type="term" value="P:protein targeting to vacuole"/>
    <property type="evidence" value="ECO:0007669"/>
    <property type="project" value="EnsemblFungi"/>
</dbReference>
<dbReference type="Gene3D" id="1.10.10.10">
    <property type="entry name" value="Winged helix-like DNA-binding domain superfamily/Winged helix DNA-binding domain"/>
    <property type="match status" value="2"/>
</dbReference>
<keyword evidence="8" id="KW-0472">Membrane</keyword>
<accession>A0A068RI62</accession>